<evidence type="ECO:0000256" key="3">
    <source>
        <dbReference type="ARBA" id="ARBA00022824"/>
    </source>
</evidence>
<accession>A0A067PAV9</accession>
<evidence type="ECO:0000256" key="6">
    <source>
        <dbReference type="SAM" id="Phobius"/>
    </source>
</evidence>
<evidence type="ECO:0000256" key="1">
    <source>
        <dbReference type="ARBA" id="ARBA00004477"/>
    </source>
</evidence>
<evidence type="ECO:0000313" key="7">
    <source>
        <dbReference type="EMBL" id="KDQ51899.1"/>
    </source>
</evidence>
<reference evidence="8" key="1">
    <citation type="journal article" date="2014" name="Proc. Natl. Acad. Sci. U.S.A.">
        <title>Extensive sampling of basidiomycete genomes demonstrates inadequacy of the white-rot/brown-rot paradigm for wood decay fungi.</title>
        <authorList>
            <person name="Riley R."/>
            <person name="Salamov A.A."/>
            <person name="Brown D.W."/>
            <person name="Nagy L.G."/>
            <person name="Floudas D."/>
            <person name="Held B.W."/>
            <person name="Levasseur A."/>
            <person name="Lombard V."/>
            <person name="Morin E."/>
            <person name="Otillar R."/>
            <person name="Lindquist E.A."/>
            <person name="Sun H."/>
            <person name="LaButti K.M."/>
            <person name="Schmutz J."/>
            <person name="Jabbour D."/>
            <person name="Luo H."/>
            <person name="Baker S.E."/>
            <person name="Pisabarro A.G."/>
            <person name="Walton J.D."/>
            <person name="Blanchette R.A."/>
            <person name="Henrissat B."/>
            <person name="Martin F."/>
            <person name="Cullen D."/>
            <person name="Hibbett D.S."/>
            <person name="Grigoriev I.V."/>
        </authorList>
    </citation>
    <scope>NUCLEOTIDE SEQUENCE [LARGE SCALE GENOMIC DNA]</scope>
    <source>
        <strain evidence="8">MUCL 33604</strain>
    </source>
</reference>
<dbReference type="InterPro" id="IPR024512">
    <property type="entry name" value="Ser_palmitoyltrfase_ssu-like"/>
</dbReference>
<dbReference type="GO" id="GO:0005789">
    <property type="term" value="C:endoplasmic reticulum membrane"/>
    <property type="evidence" value="ECO:0007669"/>
    <property type="project" value="UniProtKB-SubCell"/>
</dbReference>
<gene>
    <name evidence="7" type="ORF">JAAARDRAFT_139577</name>
</gene>
<dbReference type="AlphaFoldDB" id="A0A067PAV9"/>
<dbReference type="EMBL" id="KL197744">
    <property type="protein sequence ID" value="KDQ51899.1"/>
    <property type="molecule type" value="Genomic_DNA"/>
</dbReference>
<keyword evidence="4 6" id="KW-1133">Transmembrane helix</keyword>
<comment type="subcellular location">
    <subcellularLocation>
        <location evidence="1">Endoplasmic reticulum membrane</location>
        <topology evidence="1">Multi-pass membrane protein</topology>
    </subcellularLocation>
</comment>
<evidence type="ECO:0000256" key="4">
    <source>
        <dbReference type="ARBA" id="ARBA00022989"/>
    </source>
</evidence>
<name>A0A067PAV9_9AGAM</name>
<evidence type="ECO:0000256" key="5">
    <source>
        <dbReference type="ARBA" id="ARBA00023136"/>
    </source>
</evidence>
<dbReference type="InParanoid" id="A0A067PAV9"/>
<keyword evidence="2 6" id="KW-0812">Transmembrane</keyword>
<dbReference type="STRING" id="933084.A0A067PAV9"/>
<evidence type="ECO:0000313" key="8">
    <source>
        <dbReference type="Proteomes" id="UP000027265"/>
    </source>
</evidence>
<feature type="non-terminal residue" evidence="7">
    <location>
        <position position="1"/>
    </location>
</feature>
<feature type="transmembrane region" description="Helical" evidence="6">
    <location>
        <begin position="27"/>
        <end position="48"/>
    </location>
</feature>
<protein>
    <submittedName>
        <fullName evidence="7">Uncharacterized protein</fullName>
    </submittedName>
</protein>
<evidence type="ECO:0000256" key="2">
    <source>
        <dbReference type="ARBA" id="ARBA00022692"/>
    </source>
</evidence>
<keyword evidence="5 6" id="KW-0472">Membrane</keyword>
<keyword evidence="3" id="KW-0256">Endoplasmic reticulum</keyword>
<dbReference type="Pfam" id="PF11779">
    <property type="entry name" value="SPT_ssu-like"/>
    <property type="match status" value="1"/>
</dbReference>
<organism evidence="7 8">
    <name type="scientific">Jaapia argillacea MUCL 33604</name>
    <dbReference type="NCBI Taxonomy" id="933084"/>
    <lineage>
        <taxon>Eukaryota</taxon>
        <taxon>Fungi</taxon>
        <taxon>Dikarya</taxon>
        <taxon>Basidiomycota</taxon>
        <taxon>Agaricomycotina</taxon>
        <taxon>Agaricomycetes</taxon>
        <taxon>Agaricomycetidae</taxon>
        <taxon>Jaapiales</taxon>
        <taxon>Jaapiaceae</taxon>
        <taxon>Jaapia</taxon>
    </lineage>
</organism>
<proteinExistence type="predicted"/>
<keyword evidence="8" id="KW-1185">Reference proteome</keyword>
<dbReference type="Proteomes" id="UP000027265">
    <property type="component" value="Unassembled WGS sequence"/>
</dbReference>
<sequence length="93" mass="11341">ISTFIDRRITWVNATFALSMLEPWERFVMWTLWSFLLILFITGVFKYLPHHLSFIQRRTTYYMFGHEGDMRVLIHGIAESWNRYSPLRRNVEL</sequence>
<dbReference type="OrthoDB" id="202672at2759"/>
<dbReference type="HOGENOM" id="CLU_122021_2_2_1"/>